<dbReference type="PROSITE" id="PS00166">
    <property type="entry name" value="ENOYL_COA_HYDRATASE"/>
    <property type="match status" value="1"/>
</dbReference>
<protein>
    <submittedName>
        <fullName evidence="3">Enoyl-CoA hydratase family protein</fullName>
    </submittedName>
</protein>
<evidence type="ECO:0000313" key="3">
    <source>
        <dbReference type="EMBL" id="GAA0635699.1"/>
    </source>
</evidence>
<dbReference type="Pfam" id="PF00378">
    <property type="entry name" value="ECH_1"/>
    <property type="match status" value="1"/>
</dbReference>
<evidence type="ECO:0000256" key="1">
    <source>
        <dbReference type="ARBA" id="ARBA00005254"/>
    </source>
</evidence>
<dbReference type="InterPro" id="IPR029045">
    <property type="entry name" value="ClpP/crotonase-like_dom_sf"/>
</dbReference>
<comment type="similarity">
    <text evidence="1 2">Belongs to the enoyl-CoA hydratase/isomerase family.</text>
</comment>
<comment type="caution">
    <text evidence="3">The sequence shown here is derived from an EMBL/GenBank/DDBJ whole genome shotgun (WGS) entry which is preliminary data.</text>
</comment>
<gene>
    <name evidence="3" type="ORF">GCM10009535_09730</name>
</gene>
<dbReference type="InterPro" id="IPR018376">
    <property type="entry name" value="Enoyl-CoA_hyd/isom_CS"/>
</dbReference>
<dbReference type="Proteomes" id="UP001500724">
    <property type="component" value="Unassembled WGS sequence"/>
</dbReference>
<keyword evidence="4" id="KW-1185">Reference proteome</keyword>
<sequence>MVELSEQCRARFEEAALMSPFTGSAARTARWEHVRVGIDDGVATVTLARPDKLNALTFGAYADLRDLLAELSRERAVRALVLAGEGRGFCSGGDVDEIIGATLAMDTAQLLDFNRMTGQVVRAIRECPFPVIAAVHGVAAGAGAVLALASDFRVADPTARFAFLFTRVGLSGGDMGAAYLLPRVVGLGHATRLLMLGEPVRAPEAERIGLISEMAEDGGADQAAQALARRLADGPALAHAQTKALLTAELDMPLAAAVELDASTQALLMNGADYAEFHAAFTEKRPPKWQGR</sequence>
<organism evidence="3 4">
    <name type="scientific">Streptomyces thermocarboxydovorans</name>
    <dbReference type="NCBI Taxonomy" id="59298"/>
    <lineage>
        <taxon>Bacteria</taxon>
        <taxon>Bacillati</taxon>
        <taxon>Actinomycetota</taxon>
        <taxon>Actinomycetes</taxon>
        <taxon>Kitasatosporales</taxon>
        <taxon>Streptomycetaceae</taxon>
        <taxon>Streptomyces</taxon>
    </lineage>
</organism>
<dbReference type="NCBIfam" id="NF006107">
    <property type="entry name" value="PRK08258.1"/>
    <property type="match status" value="1"/>
</dbReference>
<accession>A0ABN1HBP0</accession>
<dbReference type="InterPro" id="IPR001753">
    <property type="entry name" value="Enoyl-CoA_hydra/iso"/>
</dbReference>
<dbReference type="Gene3D" id="3.90.226.10">
    <property type="entry name" value="2-enoyl-CoA Hydratase, Chain A, domain 1"/>
    <property type="match status" value="1"/>
</dbReference>
<reference evidence="3 4" key="1">
    <citation type="journal article" date="2019" name="Int. J. Syst. Evol. Microbiol.">
        <title>The Global Catalogue of Microorganisms (GCM) 10K type strain sequencing project: providing services to taxonomists for standard genome sequencing and annotation.</title>
        <authorList>
            <consortium name="The Broad Institute Genomics Platform"/>
            <consortium name="The Broad Institute Genome Sequencing Center for Infectious Disease"/>
            <person name="Wu L."/>
            <person name="Ma J."/>
        </authorList>
    </citation>
    <scope>NUCLEOTIDE SEQUENCE [LARGE SCALE GENOMIC DNA]</scope>
    <source>
        <strain evidence="3 4">JCM 10367</strain>
    </source>
</reference>
<dbReference type="PANTHER" id="PTHR43459">
    <property type="entry name" value="ENOYL-COA HYDRATASE"/>
    <property type="match status" value="1"/>
</dbReference>
<evidence type="ECO:0000256" key="2">
    <source>
        <dbReference type="RuleBase" id="RU003707"/>
    </source>
</evidence>
<dbReference type="CDD" id="cd06558">
    <property type="entry name" value="crotonase-like"/>
    <property type="match status" value="1"/>
</dbReference>
<dbReference type="SUPFAM" id="SSF52096">
    <property type="entry name" value="ClpP/crotonase"/>
    <property type="match status" value="1"/>
</dbReference>
<dbReference type="EMBL" id="BAAAGU010000007">
    <property type="protein sequence ID" value="GAA0635699.1"/>
    <property type="molecule type" value="Genomic_DNA"/>
</dbReference>
<dbReference type="InterPro" id="IPR014748">
    <property type="entry name" value="Enoyl-CoA_hydra_C"/>
</dbReference>
<dbReference type="PANTHER" id="PTHR43459:SF1">
    <property type="entry name" value="EG:BACN32G11.4 PROTEIN"/>
    <property type="match status" value="1"/>
</dbReference>
<evidence type="ECO:0000313" key="4">
    <source>
        <dbReference type="Proteomes" id="UP001500724"/>
    </source>
</evidence>
<proteinExistence type="inferred from homology"/>
<dbReference type="Gene3D" id="1.10.12.10">
    <property type="entry name" value="Lyase 2-enoyl-coa Hydratase, Chain A, domain 2"/>
    <property type="match status" value="1"/>
</dbReference>
<name>A0ABN1HBP0_9ACTN</name>